<dbReference type="EMBL" id="DSXR01000127">
    <property type="protein sequence ID" value="HGS88380.1"/>
    <property type="molecule type" value="Genomic_DNA"/>
</dbReference>
<protein>
    <submittedName>
        <fullName evidence="2">Prevent-host-death protein</fullName>
    </submittedName>
</protein>
<dbReference type="InterPro" id="IPR036165">
    <property type="entry name" value="YefM-like_sf"/>
</dbReference>
<gene>
    <name evidence="2" type="ORF">ENT17_12310</name>
</gene>
<name>A0A7C4L195_9CHLR</name>
<dbReference type="SUPFAM" id="SSF143120">
    <property type="entry name" value="YefM-like"/>
    <property type="match status" value="1"/>
</dbReference>
<comment type="caution">
    <text evidence="2">The sequence shown here is derived from an EMBL/GenBank/DDBJ whole genome shotgun (WGS) entry which is preliminary data.</text>
</comment>
<organism evidence="2">
    <name type="scientific">Bellilinea caldifistulae</name>
    <dbReference type="NCBI Taxonomy" id="360411"/>
    <lineage>
        <taxon>Bacteria</taxon>
        <taxon>Bacillati</taxon>
        <taxon>Chloroflexota</taxon>
        <taxon>Anaerolineae</taxon>
        <taxon>Anaerolineales</taxon>
        <taxon>Anaerolineaceae</taxon>
        <taxon>Bellilinea</taxon>
    </lineage>
</organism>
<dbReference type="AlphaFoldDB" id="A0A7C4L195"/>
<evidence type="ECO:0000313" key="2">
    <source>
        <dbReference type="EMBL" id="HGS88380.1"/>
    </source>
</evidence>
<reference evidence="2" key="1">
    <citation type="journal article" date="2020" name="mSystems">
        <title>Genome- and Community-Level Interaction Insights into Carbon Utilization and Element Cycling Functions of Hydrothermarchaeota in Hydrothermal Sediment.</title>
        <authorList>
            <person name="Zhou Z."/>
            <person name="Liu Y."/>
            <person name="Xu W."/>
            <person name="Pan J."/>
            <person name="Luo Z.H."/>
            <person name="Li M."/>
        </authorList>
    </citation>
    <scope>NUCLEOTIDE SEQUENCE [LARGE SCALE GENOMIC DNA]</scope>
    <source>
        <strain evidence="2">SpSt-556</strain>
    </source>
</reference>
<proteinExistence type="inferred from homology"/>
<accession>A0A7C4L195</accession>
<sequence length="97" mass="11039">MEAEMTFVPYRMLRNTPGELRRKLKEAGHLIVTGDGEPFAVMLSVESGEVEQVLETVLRLRAQQAVRRMRETARERGLGSLSEAEIEAEIRAARKER</sequence>
<comment type="similarity">
    <text evidence="1">Belongs to the phD/YefM antitoxin family.</text>
</comment>
<evidence type="ECO:0000256" key="1">
    <source>
        <dbReference type="ARBA" id="ARBA00009981"/>
    </source>
</evidence>